<dbReference type="RefSeq" id="WP_132535938.1">
    <property type="nucleotide sequence ID" value="NZ_BMJO01000002.1"/>
</dbReference>
<keyword evidence="4" id="KW-1185">Reference proteome</keyword>
<dbReference type="OrthoDB" id="6023559at2"/>
<dbReference type="AlphaFoldDB" id="A0A4R2H452"/>
<evidence type="ECO:0000313" key="1">
    <source>
        <dbReference type="EMBL" id="GGE50216.1"/>
    </source>
</evidence>
<protein>
    <submittedName>
        <fullName evidence="2">Immunity protein 22 of polymorphic toxin system</fullName>
    </submittedName>
</protein>
<reference evidence="1" key="1">
    <citation type="journal article" date="2014" name="Int. J. Syst. Evol. Microbiol.">
        <title>Complete genome of a new Firmicutes species belonging to the dominant human colonic microbiota ('Ruminococcus bicirculans') reveals two chromosomes and a selective capacity to utilize plant glucans.</title>
        <authorList>
            <consortium name="NISC Comparative Sequencing Program"/>
            <person name="Wegmann U."/>
            <person name="Louis P."/>
            <person name="Goesmann A."/>
            <person name="Henrissat B."/>
            <person name="Duncan S.H."/>
            <person name="Flint H.J."/>
        </authorList>
    </citation>
    <scope>NUCLEOTIDE SEQUENCE</scope>
    <source>
        <strain evidence="1">CGMCC 1.15644</strain>
    </source>
</reference>
<reference evidence="1" key="4">
    <citation type="submission" date="2024-05" db="EMBL/GenBank/DDBJ databases">
        <authorList>
            <person name="Sun Q."/>
            <person name="Zhou Y."/>
        </authorList>
    </citation>
    <scope>NUCLEOTIDE SEQUENCE</scope>
    <source>
        <strain evidence="1">CGMCC 1.15644</strain>
    </source>
</reference>
<dbReference type="Proteomes" id="UP000295684">
    <property type="component" value="Unassembled WGS sequence"/>
</dbReference>
<dbReference type="InterPro" id="IPR025560">
    <property type="entry name" value="Imm22"/>
</dbReference>
<organism evidence="2 3">
    <name type="scientific">Pedobacter psychrotolerans</name>
    <dbReference type="NCBI Taxonomy" id="1843235"/>
    <lineage>
        <taxon>Bacteria</taxon>
        <taxon>Pseudomonadati</taxon>
        <taxon>Bacteroidota</taxon>
        <taxon>Sphingobacteriia</taxon>
        <taxon>Sphingobacteriales</taxon>
        <taxon>Sphingobacteriaceae</taxon>
        <taxon>Pedobacter</taxon>
    </lineage>
</organism>
<dbReference type="Proteomes" id="UP000622648">
    <property type="component" value="Unassembled WGS sequence"/>
</dbReference>
<dbReference type="EMBL" id="BMJO01000002">
    <property type="protein sequence ID" value="GGE50216.1"/>
    <property type="molecule type" value="Genomic_DNA"/>
</dbReference>
<name>A0A4R2H452_9SPHI</name>
<comment type="caution">
    <text evidence="2">The sequence shown here is derived from an EMBL/GenBank/DDBJ whole genome shotgun (WGS) entry which is preliminary data.</text>
</comment>
<evidence type="ECO:0000313" key="2">
    <source>
        <dbReference type="EMBL" id="TCO19974.1"/>
    </source>
</evidence>
<dbReference type="Pfam" id="PF14112">
    <property type="entry name" value="DUF4284"/>
    <property type="match status" value="1"/>
</dbReference>
<reference evidence="4" key="2">
    <citation type="journal article" date="2019" name="Int. J. Syst. Evol. Microbiol.">
        <title>The Global Catalogue of Microorganisms (GCM) 10K type strain sequencing project: providing services to taxonomists for standard genome sequencing and annotation.</title>
        <authorList>
            <consortium name="The Broad Institute Genomics Platform"/>
            <consortium name="The Broad Institute Genome Sequencing Center for Infectious Disease"/>
            <person name="Wu L."/>
            <person name="Ma J."/>
        </authorList>
    </citation>
    <scope>NUCLEOTIDE SEQUENCE [LARGE SCALE GENOMIC DNA]</scope>
    <source>
        <strain evidence="4">CGMCC 1.15644</strain>
    </source>
</reference>
<dbReference type="EMBL" id="SLWO01000009">
    <property type="protein sequence ID" value="TCO19974.1"/>
    <property type="molecule type" value="Genomic_DNA"/>
</dbReference>
<accession>A0A4R2H452</accession>
<sequence>MAELHIWVGNFESKVAFEEYFSQESYFKAWSIYDNEPPTGKEDDDQEPDPELRCQFCKEIGVDNYDEDFIVLKYYHKPQKINMMLNDIPGDTSEFLKLCEKHEIENTNVLIAYENHDLTQKDASQTKKIIYLGEIAGLSDTDDKVSLITHYLWLGKDAIPSEILNSLEGDKELLKDNIAEILGIKKKAIQKVNYYYTDNKEKVDEIIITNVEDYNIAEKMILKADELGVNSTTNLMLEVISDQYFEIDKNEYGLIYIGSFLENE</sequence>
<evidence type="ECO:0000313" key="4">
    <source>
        <dbReference type="Proteomes" id="UP000622648"/>
    </source>
</evidence>
<gene>
    <name evidence="2" type="ORF">EV200_109158</name>
    <name evidence="1" type="ORF">GCM10011413_15550</name>
</gene>
<evidence type="ECO:0000313" key="3">
    <source>
        <dbReference type="Proteomes" id="UP000295684"/>
    </source>
</evidence>
<reference evidence="2 3" key="3">
    <citation type="submission" date="2019-03" db="EMBL/GenBank/DDBJ databases">
        <title>Genomic Encyclopedia of Type Strains, Phase IV (KMG-IV): sequencing the most valuable type-strain genomes for metagenomic binning, comparative biology and taxonomic classification.</title>
        <authorList>
            <person name="Goeker M."/>
        </authorList>
    </citation>
    <scope>NUCLEOTIDE SEQUENCE [LARGE SCALE GENOMIC DNA]</scope>
    <source>
        <strain evidence="2 3">DSM 103236</strain>
    </source>
</reference>
<proteinExistence type="predicted"/>